<dbReference type="Pfam" id="PF13637">
    <property type="entry name" value="Ank_4"/>
    <property type="match status" value="1"/>
</dbReference>
<dbReference type="InterPro" id="IPR036770">
    <property type="entry name" value="Ankyrin_rpt-contain_sf"/>
</dbReference>
<evidence type="ECO:0000256" key="3">
    <source>
        <dbReference type="PROSITE-ProRule" id="PRU00023"/>
    </source>
</evidence>
<evidence type="ECO:0000313" key="5">
    <source>
        <dbReference type="EMBL" id="QKX53181.1"/>
    </source>
</evidence>
<keyword evidence="6" id="KW-1185">Reference proteome</keyword>
<name>A0A7H8QI38_TALRU</name>
<dbReference type="Pfam" id="PF12796">
    <property type="entry name" value="Ank_2"/>
    <property type="match status" value="2"/>
</dbReference>
<proteinExistence type="predicted"/>
<dbReference type="Pfam" id="PF00023">
    <property type="entry name" value="Ank"/>
    <property type="match status" value="1"/>
</dbReference>
<protein>
    <submittedName>
        <fullName evidence="5">Uncharacterized protein</fullName>
    </submittedName>
</protein>
<dbReference type="SUPFAM" id="SSF48403">
    <property type="entry name" value="Ankyrin repeat"/>
    <property type="match status" value="1"/>
</dbReference>
<feature type="repeat" description="ANK" evidence="3">
    <location>
        <begin position="160"/>
        <end position="194"/>
    </location>
</feature>
<evidence type="ECO:0000256" key="4">
    <source>
        <dbReference type="SAM" id="SignalP"/>
    </source>
</evidence>
<feature type="chain" id="PRO_5028829732" evidence="4">
    <location>
        <begin position="17"/>
        <end position="439"/>
    </location>
</feature>
<evidence type="ECO:0000313" key="6">
    <source>
        <dbReference type="Proteomes" id="UP000509510"/>
    </source>
</evidence>
<feature type="repeat" description="ANK" evidence="3">
    <location>
        <begin position="291"/>
        <end position="323"/>
    </location>
</feature>
<dbReference type="OrthoDB" id="341259at2759"/>
<keyword evidence="1" id="KW-0677">Repeat</keyword>
<dbReference type="RefSeq" id="XP_035339360.1">
    <property type="nucleotide sequence ID" value="XM_035483467.1"/>
</dbReference>
<evidence type="ECO:0000256" key="2">
    <source>
        <dbReference type="ARBA" id="ARBA00023043"/>
    </source>
</evidence>
<dbReference type="Proteomes" id="UP000509510">
    <property type="component" value="Chromosome I"/>
</dbReference>
<feature type="repeat" description="ANK" evidence="3">
    <location>
        <begin position="357"/>
        <end position="389"/>
    </location>
</feature>
<feature type="repeat" description="ANK" evidence="3">
    <location>
        <begin position="195"/>
        <end position="227"/>
    </location>
</feature>
<dbReference type="KEGG" id="trg:TRUGW13939_00257"/>
<gene>
    <name evidence="5" type="ORF">TRUGW13939_00257</name>
</gene>
<sequence length="439" mass="49625">MSLLSLPVELLLGIAGYLNNVCDFNSLVQACRALRDTLSQELYVFDARHRQSRAFFWGMDSGLVPTMRRSILASGGFPDSFSLDDMDEKIGKIVERGHVSMASYWFGHRVSANTPATVHRGRFKQKTPDRPLLHVAIDQRNTKMVKILLQKGAFPNETYWGKPPLYRATRKGRRKTEIVRLLLEAGADVHYTSHNGHTVLHSAAVGCDSKAIELLLGRGADLNAKNNFGQTAIDRAFFCGNYEVIEYILDRKCSLTTNDEVNYQTTITYDEKLFHVLCASGYDLNQRYGAVSKTLLHHAADKNNVKWVELLLRWGVNVDACTTFGYTPLHLAVRHREVKVARMLLEHGADVNRLQKQKGTPLHIAVRSRRLETMKLLIAKGACREKKDKNSQTPLMIADRMKLKGGNTILTTIGWLYNNPRAMNSLFRVPRNKRGSTTR</sequence>
<dbReference type="PANTHER" id="PTHR24171">
    <property type="entry name" value="ANKYRIN REPEAT DOMAIN-CONTAINING PROTEIN 39-RELATED"/>
    <property type="match status" value="1"/>
</dbReference>
<keyword evidence="4" id="KW-0732">Signal</keyword>
<organism evidence="5 6">
    <name type="scientific">Talaromyces rugulosus</name>
    <name type="common">Penicillium rugulosum</name>
    <dbReference type="NCBI Taxonomy" id="121627"/>
    <lineage>
        <taxon>Eukaryota</taxon>
        <taxon>Fungi</taxon>
        <taxon>Dikarya</taxon>
        <taxon>Ascomycota</taxon>
        <taxon>Pezizomycotina</taxon>
        <taxon>Eurotiomycetes</taxon>
        <taxon>Eurotiomycetidae</taxon>
        <taxon>Eurotiales</taxon>
        <taxon>Trichocomaceae</taxon>
        <taxon>Talaromyces</taxon>
        <taxon>Talaromyces sect. Islandici</taxon>
    </lineage>
</organism>
<accession>A0A7H8QI38</accession>
<dbReference type="PROSITE" id="PS50297">
    <property type="entry name" value="ANK_REP_REGION"/>
    <property type="match status" value="5"/>
</dbReference>
<feature type="repeat" description="ANK" evidence="3">
    <location>
        <begin position="324"/>
        <end position="356"/>
    </location>
</feature>
<dbReference type="Gene3D" id="1.25.40.20">
    <property type="entry name" value="Ankyrin repeat-containing domain"/>
    <property type="match status" value="2"/>
</dbReference>
<dbReference type="AlphaFoldDB" id="A0A7H8QI38"/>
<evidence type="ECO:0000256" key="1">
    <source>
        <dbReference type="ARBA" id="ARBA00022737"/>
    </source>
</evidence>
<keyword evidence="2 3" id="KW-0040">ANK repeat</keyword>
<dbReference type="GeneID" id="55987772"/>
<dbReference type="PROSITE" id="PS50088">
    <property type="entry name" value="ANK_REPEAT"/>
    <property type="match status" value="5"/>
</dbReference>
<feature type="signal peptide" evidence="4">
    <location>
        <begin position="1"/>
        <end position="16"/>
    </location>
</feature>
<reference evidence="6" key="1">
    <citation type="submission" date="2020-06" db="EMBL/GenBank/DDBJ databases">
        <title>A chromosome-scale genome assembly of Talaromyces rugulosus W13939.</title>
        <authorList>
            <person name="Wang B."/>
            <person name="Guo L."/>
            <person name="Ye K."/>
            <person name="Wang L."/>
        </authorList>
    </citation>
    <scope>NUCLEOTIDE SEQUENCE [LARGE SCALE GENOMIC DNA]</scope>
    <source>
        <strain evidence="6">W13939</strain>
    </source>
</reference>
<dbReference type="EMBL" id="CP055898">
    <property type="protein sequence ID" value="QKX53181.1"/>
    <property type="molecule type" value="Genomic_DNA"/>
</dbReference>
<dbReference type="SMART" id="SM00248">
    <property type="entry name" value="ANK"/>
    <property type="match status" value="7"/>
</dbReference>
<dbReference type="InterPro" id="IPR002110">
    <property type="entry name" value="Ankyrin_rpt"/>
</dbReference>